<dbReference type="InterPro" id="IPR010099">
    <property type="entry name" value="SDR39U1"/>
</dbReference>
<feature type="domain" description="NAD-dependent epimerase/dehydratase" evidence="2">
    <location>
        <begin position="3"/>
        <end position="207"/>
    </location>
</feature>
<name>A0A2P8QZS2_9BACT</name>
<evidence type="ECO:0000313" key="4">
    <source>
        <dbReference type="EMBL" id="PSM51738.1"/>
    </source>
</evidence>
<keyword evidence="5" id="KW-1185">Reference proteome</keyword>
<reference evidence="5" key="1">
    <citation type="submission" date="2017-10" db="EMBL/GenBank/DDBJ databases">
        <title>Campylobacter species from seals.</title>
        <authorList>
            <person name="Gilbert M.J."/>
            <person name="Zomer A.L."/>
            <person name="Timmerman A.J."/>
            <person name="Duim B."/>
            <person name="Wagenaar J.A."/>
        </authorList>
    </citation>
    <scope>NUCLEOTIDE SEQUENCE [LARGE SCALE GENOMIC DNA]</scope>
    <source>
        <strain evidence="5">17S00004-5</strain>
    </source>
</reference>
<gene>
    <name evidence="4" type="ORF">CQ405_06310</name>
</gene>
<evidence type="ECO:0000313" key="5">
    <source>
        <dbReference type="Proteomes" id="UP000240535"/>
    </source>
</evidence>
<dbReference type="EMBL" id="PDHH01000005">
    <property type="protein sequence ID" value="PSM51738.1"/>
    <property type="molecule type" value="Genomic_DNA"/>
</dbReference>
<evidence type="ECO:0000259" key="2">
    <source>
        <dbReference type="Pfam" id="PF01370"/>
    </source>
</evidence>
<dbReference type="InterPro" id="IPR036291">
    <property type="entry name" value="NAD(P)-bd_dom_sf"/>
</dbReference>
<dbReference type="Pfam" id="PF01370">
    <property type="entry name" value="Epimerase"/>
    <property type="match status" value="1"/>
</dbReference>
<protein>
    <submittedName>
        <fullName evidence="4">TIGR01777 family protein</fullName>
    </submittedName>
</protein>
<dbReference type="PANTHER" id="PTHR11092">
    <property type="entry name" value="SUGAR NUCLEOTIDE EPIMERASE RELATED"/>
    <property type="match status" value="1"/>
</dbReference>
<accession>A0A2P8QZS2</accession>
<dbReference type="InterPro" id="IPR001509">
    <property type="entry name" value="Epimerase_deHydtase"/>
</dbReference>
<dbReference type="Proteomes" id="UP000240535">
    <property type="component" value="Unassembled WGS sequence"/>
</dbReference>
<comment type="caution">
    <text evidence="4">The sequence shown here is derived from an EMBL/GenBank/DDBJ whole genome shotgun (WGS) entry which is preliminary data.</text>
</comment>
<dbReference type="RefSeq" id="WP_106871815.1">
    <property type="nucleotide sequence ID" value="NZ_CP053841.1"/>
</dbReference>
<dbReference type="Gene3D" id="3.40.50.720">
    <property type="entry name" value="NAD(P)-binding Rossmann-like Domain"/>
    <property type="match status" value="1"/>
</dbReference>
<evidence type="ECO:0000259" key="3">
    <source>
        <dbReference type="Pfam" id="PF08338"/>
    </source>
</evidence>
<dbReference type="PANTHER" id="PTHR11092:SF0">
    <property type="entry name" value="EPIMERASE FAMILY PROTEIN SDR39U1"/>
    <property type="match status" value="1"/>
</dbReference>
<feature type="domain" description="DUF1731" evidence="3">
    <location>
        <begin position="234"/>
        <end position="280"/>
    </location>
</feature>
<dbReference type="NCBIfam" id="TIGR01777">
    <property type="entry name" value="yfcH"/>
    <property type="match status" value="1"/>
</dbReference>
<proteinExistence type="inferred from homology"/>
<sequence length="282" mass="31071">MKIAISGSTGMVGRYLKDYLGVEVIGLTREILADDESLLNALKDCDGIINLAGATISKKWTDSYKKELYESRIQTTKKIVNALGKLDNKPKVFISTSAVGIYEDGFSSSEKEAIYGNDFLANLAKDWEKEALRAKNELGIKTTIFRFGVVLSKSGGALKQMELPFKLGLGGKIGNGKNIISWIHIKDLAKAIKLALNEDIKDDIYNLTSPNSISNEAFSKELASALNRPMFFTIPVFVLKLKLKEGVTVLTSSVDAKPKKLLDNGFKFEYPLLKEALSDIYS</sequence>
<dbReference type="OrthoDB" id="5292533at2"/>
<comment type="similarity">
    <text evidence="1">Belongs to the NAD(P)-dependent epimerase/dehydratase family. SDR39U1 subfamily.</text>
</comment>
<dbReference type="Pfam" id="PF08338">
    <property type="entry name" value="DUF1731"/>
    <property type="match status" value="1"/>
</dbReference>
<dbReference type="AlphaFoldDB" id="A0A2P8QZS2"/>
<dbReference type="InterPro" id="IPR013549">
    <property type="entry name" value="DUF1731"/>
</dbReference>
<evidence type="ECO:0000256" key="1">
    <source>
        <dbReference type="ARBA" id="ARBA00009353"/>
    </source>
</evidence>
<dbReference type="SUPFAM" id="SSF51735">
    <property type="entry name" value="NAD(P)-binding Rossmann-fold domains"/>
    <property type="match status" value="1"/>
</dbReference>
<organism evidence="4 5">
    <name type="scientific">Campylobacter blaseri</name>
    <dbReference type="NCBI Taxonomy" id="2042961"/>
    <lineage>
        <taxon>Bacteria</taxon>
        <taxon>Pseudomonadati</taxon>
        <taxon>Campylobacterota</taxon>
        <taxon>Epsilonproteobacteria</taxon>
        <taxon>Campylobacterales</taxon>
        <taxon>Campylobacteraceae</taxon>
        <taxon>Campylobacter</taxon>
    </lineage>
</organism>